<accession>A0A1N7PRN6</accession>
<dbReference type="PROSITE" id="PS50893">
    <property type="entry name" value="ABC_TRANSPORTER_2"/>
    <property type="match status" value="1"/>
</dbReference>
<dbReference type="Pfam" id="PF00005">
    <property type="entry name" value="ABC_tran"/>
    <property type="match status" value="1"/>
</dbReference>
<dbReference type="InterPro" id="IPR003593">
    <property type="entry name" value="AAA+_ATPase"/>
</dbReference>
<feature type="domain" description="ABC transporter" evidence="4">
    <location>
        <begin position="16"/>
        <end position="246"/>
    </location>
</feature>
<keyword evidence="1" id="KW-0813">Transport</keyword>
<dbReference type="EMBL" id="FTOQ01000019">
    <property type="protein sequence ID" value="SIT13323.1"/>
    <property type="molecule type" value="Genomic_DNA"/>
</dbReference>
<dbReference type="PANTHER" id="PTHR42781">
    <property type="entry name" value="SPERMIDINE/PUTRESCINE IMPORT ATP-BINDING PROTEIN POTA"/>
    <property type="match status" value="1"/>
</dbReference>
<dbReference type="SMART" id="SM00382">
    <property type="entry name" value="AAA"/>
    <property type="match status" value="1"/>
</dbReference>
<dbReference type="InterPro" id="IPR003439">
    <property type="entry name" value="ABC_transporter-like_ATP-bd"/>
</dbReference>
<dbReference type="InterPro" id="IPR013611">
    <property type="entry name" value="Transp-assoc_OB_typ2"/>
</dbReference>
<dbReference type="InterPro" id="IPR050093">
    <property type="entry name" value="ABC_SmlMolc_Importer"/>
</dbReference>
<evidence type="ECO:0000313" key="6">
    <source>
        <dbReference type="Proteomes" id="UP000186684"/>
    </source>
</evidence>
<gene>
    <name evidence="5" type="ORF">SAMN05421759_11927</name>
</gene>
<dbReference type="GO" id="GO:0015847">
    <property type="term" value="P:putrescine transport"/>
    <property type="evidence" value="ECO:0007669"/>
    <property type="project" value="UniProtKB-ARBA"/>
</dbReference>
<dbReference type="FunFam" id="3.40.50.300:FF:000133">
    <property type="entry name" value="Spermidine/putrescine import ATP-binding protein PotA"/>
    <property type="match status" value="1"/>
</dbReference>
<dbReference type="InterPro" id="IPR008995">
    <property type="entry name" value="Mo/tungstate-bd_C_term_dom"/>
</dbReference>
<dbReference type="InterPro" id="IPR017871">
    <property type="entry name" value="ABC_transporter-like_CS"/>
</dbReference>
<name>A0A1N7PRN6_9RHOB</name>
<dbReference type="STRING" id="633194.SAMN05421759_11927"/>
<reference evidence="6" key="1">
    <citation type="submission" date="2017-01" db="EMBL/GenBank/DDBJ databases">
        <authorList>
            <person name="Varghese N."/>
            <person name="Submissions S."/>
        </authorList>
    </citation>
    <scope>NUCLEOTIDE SEQUENCE [LARGE SCALE GENOMIC DNA]</scope>
    <source>
        <strain evidence="6">DSM 29430</strain>
    </source>
</reference>
<dbReference type="GO" id="GO:0022857">
    <property type="term" value="F:transmembrane transporter activity"/>
    <property type="evidence" value="ECO:0007669"/>
    <property type="project" value="InterPro"/>
</dbReference>
<dbReference type="GO" id="GO:0016887">
    <property type="term" value="F:ATP hydrolysis activity"/>
    <property type="evidence" value="ECO:0007669"/>
    <property type="project" value="InterPro"/>
</dbReference>
<sequence>MTNGTQPMTDQTAPAVEVRNLSKHYGDFVALKNVNVTIAAGEYFVLLGPSGGGKTTLLRTIGGFHKPTKGEILLHGKSVGHLPPDKRPTTMVFQAYALFPHMTVTQNVGYGLKVAGLPKDQIVEKVDYALEQVGLSQFTHRKPHELSGGQQQRVQLARAIVLDRDILLLDEPLAALDAQLRKDMCLELKHLQEKVGITFIHVTHNQEEAMTVADRIALIANGDLVEFGKARDIYRAPEKSFTASFVGENNMLKGRVAEANGSSVTVDVAGSKLTVDKRGLNVTDGQEVNLSIRSECVALDRVNGTNAPADGLSILGTYDESVYLGLTTSHMARLPDGTEMVSRVISDTDDTLPEANAPVRLSWKPGDIRLHVE</sequence>
<dbReference type="Pfam" id="PF08402">
    <property type="entry name" value="TOBE_2"/>
    <property type="match status" value="1"/>
</dbReference>
<evidence type="ECO:0000256" key="1">
    <source>
        <dbReference type="ARBA" id="ARBA00022448"/>
    </source>
</evidence>
<dbReference type="SUPFAM" id="SSF52540">
    <property type="entry name" value="P-loop containing nucleoside triphosphate hydrolases"/>
    <property type="match status" value="1"/>
</dbReference>
<evidence type="ECO:0000256" key="2">
    <source>
        <dbReference type="ARBA" id="ARBA00022741"/>
    </source>
</evidence>
<dbReference type="Proteomes" id="UP000186684">
    <property type="component" value="Unassembled WGS sequence"/>
</dbReference>
<keyword evidence="2" id="KW-0547">Nucleotide-binding</keyword>
<keyword evidence="6" id="KW-1185">Reference proteome</keyword>
<proteinExistence type="predicted"/>
<keyword evidence="3 5" id="KW-0067">ATP-binding</keyword>
<evidence type="ECO:0000256" key="3">
    <source>
        <dbReference type="ARBA" id="ARBA00022840"/>
    </source>
</evidence>
<dbReference type="PANTHER" id="PTHR42781:SF4">
    <property type="entry name" value="SPERMIDINE_PUTRESCINE IMPORT ATP-BINDING PROTEIN POTA"/>
    <property type="match status" value="1"/>
</dbReference>
<dbReference type="InterPro" id="IPR027417">
    <property type="entry name" value="P-loop_NTPase"/>
</dbReference>
<dbReference type="AlphaFoldDB" id="A0A1N7PRN6"/>
<dbReference type="SUPFAM" id="SSF50331">
    <property type="entry name" value="MOP-like"/>
    <property type="match status" value="1"/>
</dbReference>
<dbReference type="Gene3D" id="2.40.50.100">
    <property type="match status" value="1"/>
</dbReference>
<evidence type="ECO:0000259" key="4">
    <source>
        <dbReference type="PROSITE" id="PS50893"/>
    </source>
</evidence>
<protein>
    <submittedName>
        <fullName evidence="5">Spermidine/putrescine transport system ATP-binding protein</fullName>
    </submittedName>
</protein>
<dbReference type="GO" id="GO:0005524">
    <property type="term" value="F:ATP binding"/>
    <property type="evidence" value="ECO:0007669"/>
    <property type="project" value="UniProtKB-KW"/>
</dbReference>
<evidence type="ECO:0000313" key="5">
    <source>
        <dbReference type="EMBL" id="SIT13323.1"/>
    </source>
</evidence>
<dbReference type="Gene3D" id="3.40.50.300">
    <property type="entry name" value="P-loop containing nucleotide triphosphate hydrolases"/>
    <property type="match status" value="1"/>
</dbReference>
<dbReference type="GO" id="GO:0043190">
    <property type="term" value="C:ATP-binding cassette (ABC) transporter complex"/>
    <property type="evidence" value="ECO:0007669"/>
    <property type="project" value="InterPro"/>
</dbReference>
<dbReference type="PROSITE" id="PS00211">
    <property type="entry name" value="ABC_TRANSPORTER_1"/>
    <property type="match status" value="1"/>
</dbReference>
<organism evidence="5 6">
    <name type="scientific">Roseivivax lentus</name>
    <dbReference type="NCBI Taxonomy" id="633194"/>
    <lineage>
        <taxon>Bacteria</taxon>
        <taxon>Pseudomonadati</taxon>
        <taxon>Pseudomonadota</taxon>
        <taxon>Alphaproteobacteria</taxon>
        <taxon>Rhodobacterales</taxon>
        <taxon>Roseobacteraceae</taxon>
        <taxon>Roseivivax</taxon>
    </lineage>
</organism>